<keyword evidence="11" id="KW-1185">Reference proteome</keyword>
<gene>
    <name evidence="10" type="ORF">M8C21_033851</name>
</gene>
<dbReference type="GO" id="GO:0015179">
    <property type="term" value="F:L-amino acid transmembrane transporter activity"/>
    <property type="evidence" value="ECO:0007669"/>
    <property type="project" value="TreeGrafter"/>
</dbReference>
<reference evidence="10" key="1">
    <citation type="submission" date="2022-06" db="EMBL/GenBank/DDBJ databases">
        <title>Uncovering the hologenomic basis of an extraordinary plant invasion.</title>
        <authorList>
            <person name="Bieker V.C."/>
            <person name="Martin M.D."/>
            <person name="Gilbert T."/>
            <person name="Hodgins K."/>
            <person name="Battlay P."/>
            <person name="Petersen B."/>
            <person name="Wilson J."/>
        </authorList>
    </citation>
    <scope>NUCLEOTIDE SEQUENCE</scope>
    <source>
        <strain evidence="10">AA19_3_7</strain>
        <tissue evidence="10">Leaf</tissue>
    </source>
</reference>
<evidence type="ECO:0000256" key="2">
    <source>
        <dbReference type="ARBA" id="ARBA00022448"/>
    </source>
</evidence>
<evidence type="ECO:0000313" key="10">
    <source>
        <dbReference type="EMBL" id="KAI7749072.1"/>
    </source>
</evidence>
<accession>A0AAD5CW24</accession>
<feature type="non-terminal residue" evidence="10">
    <location>
        <position position="227"/>
    </location>
</feature>
<comment type="subcellular location">
    <subcellularLocation>
        <location evidence="1">Membrane</location>
        <topology evidence="1">Multi-pass membrane protein</topology>
    </subcellularLocation>
</comment>
<keyword evidence="4" id="KW-0029">Amino-acid transport</keyword>
<dbReference type="GO" id="GO:0005774">
    <property type="term" value="C:vacuolar membrane"/>
    <property type="evidence" value="ECO:0007669"/>
    <property type="project" value="TreeGrafter"/>
</dbReference>
<name>A0AAD5CW24_AMBAR</name>
<dbReference type="AlphaFoldDB" id="A0AAD5CW24"/>
<evidence type="ECO:0000313" key="11">
    <source>
        <dbReference type="Proteomes" id="UP001206925"/>
    </source>
</evidence>
<sequence>MDMYTMPLHPATSVRGTSELNLPIKRSFGPPTPTHNAIRKPLLKAKSLGKDHHVPVMRLSQTTTNLTVSRLPPPVEQCSFSQAVLNAINVLCGIGILSMPYAFKEGGWLSLVLLLVFGVICCYTGILLKICLERCHGLQTYPDIGQAAFGHFGRICIAVVLYLDLFSSCVEYLIMMNDNLSSLFPHAHLDIGGIIHLDSYLFCAIISTLVILPTVWLRNLSLLSYIS</sequence>
<dbReference type="EMBL" id="JAMZMK010006412">
    <property type="protein sequence ID" value="KAI7749072.1"/>
    <property type="molecule type" value="Genomic_DNA"/>
</dbReference>
<evidence type="ECO:0000256" key="4">
    <source>
        <dbReference type="ARBA" id="ARBA00022970"/>
    </source>
</evidence>
<dbReference type="PANTHER" id="PTHR22950">
    <property type="entry name" value="AMINO ACID TRANSPORTER"/>
    <property type="match status" value="1"/>
</dbReference>
<evidence type="ECO:0000256" key="3">
    <source>
        <dbReference type="ARBA" id="ARBA00022692"/>
    </source>
</evidence>
<organism evidence="10 11">
    <name type="scientific">Ambrosia artemisiifolia</name>
    <name type="common">Common ragweed</name>
    <dbReference type="NCBI Taxonomy" id="4212"/>
    <lineage>
        <taxon>Eukaryota</taxon>
        <taxon>Viridiplantae</taxon>
        <taxon>Streptophyta</taxon>
        <taxon>Embryophyta</taxon>
        <taxon>Tracheophyta</taxon>
        <taxon>Spermatophyta</taxon>
        <taxon>Magnoliopsida</taxon>
        <taxon>eudicotyledons</taxon>
        <taxon>Gunneridae</taxon>
        <taxon>Pentapetalae</taxon>
        <taxon>asterids</taxon>
        <taxon>campanulids</taxon>
        <taxon>Asterales</taxon>
        <taxon>Asteraceae</taxon>
        <taxon>Asteroideae</taxon>
        <taxon>Heliantheae alliance</taxon>
        <taxon>Heliantheae</taxon>
        <taxon>Ambrosia</taxon>
    </lineage>
</organism>
<evidence type="ECO:0000256" key="5">
    <source>
        <dbReference type="ARBA" id="ARBA00022989"/>
    </source>
</evidence>
<dbReference type="Pfam" id="PF01490">
    <property type="entry name" value="Aa_trans"/>
    <property type="match status" value="1"/>
</dbReference>
<evidence type="ECO:0000256" key="6">
    <source>
        <dbReference type="ARBA" id="ARBA00023136"/>
    </source>
</evidence>
<evidence type="ECO:0000256" key="8">
    <source>
        <dbReference type="SAM" id="Phobius"/>
    </source>
</evidence>
<evidence type="ECO:0000259" key="9">
    <source>
        <dbReference type="Pfam" id="PF01490"/>
    </source>
</evidence>
<keyword evidence="2" id="KW-0813">Transport</keyword>
<comment type="caution">
    <text evidence="10">The sequence shown here is derived from an EMBL/GenBank/DDBJ whole genome shotgun (WGS) entry which is preliminary data.</text>
</comment>
<evidence type="ECO:0000256" key="7">
    <source>
        <dbReference type="ARBA" id="ARBA00049662"/>
    </source>
</evidence>
<proteinExistence type="inferred from homology"/>
<dbReference type="InterPro" id="IPR013057">
    <property type="entry name" value="AA_transpt_TM"/>
</dbReference>
<feature type="transmembrane region" description="Helical" evidence="8">
    <location>
        <begin position="194"/>
        <end position="217"/>
    </location>
</feature>
<keyword evidence="3 8" id="KW-0812">Transmembrane</keyword>
<dbReference type="PANTHER" id="PTHR22950:SF692">
    <property type="entry name" value="TRANSMEMBRANE AMINO ACID TRANSPORTER FAMILY PROTEIN"/>
    <property type="match status" value="1"/>
</dbReference>
<keyword evidence="5 8" id="KW-1133">Transmembrane helix</keyword>
<dbReference type="Proteomes" id="UP001206925">
    <property type="component" value="Unassembled WGS sequence"/>
</dbReference>
<keyword evidence="6 8" id="KW-0472">Membrane</keyword>
<feature type="domain" description="Amino acid transporter transmembrane" evidence="9">
    <location>
        <begin position="78"/>
        <end position="227"/>
    </location>
</feature>
<feature type="transmembrane region" description="Helical" evidence="8">
    <location>
        <begin position="109"/>
        <end position="132"/>
    </location>
</feature>
<evidence type="ECO:0000256" key="1">
    <source>
        <dbReference type="ARBA" id="ARBA00004141"/>
    </source>
</evidence>
<protein>
    <recommendedName>
        <fullName evidence="9">Amino acid transporter transmembrane domain-containing protein</fullName>
    </recommendedName>
</protein>
<comment type="similarity">
    <text evidence="7">Belongs to the amino acid/polyamine transporter 2 family. Amino acid/auxin permease (AAAP) (TC 2.A.18.5) subfamily.</text>
</comment>
<feature type="transmembrane region" description="Helical" evidence="8">
    <location>
        <begin position="152"/>
        <end position="174"/>
    </location>
</feature>